<dbReference type="InterPro" id="IPR013024">
    <property type="entry name" value="GGCT-like"/>
</dbReference>
<dbReference type="eggNOG" id="COG2105">
    <property type="taxonomic scope" value="Bacteria"/>
</dbReference>
<dbReference type="OrthoDB" id="8538589at2"/>
<dbReference type="HOGENOM" id="CLU_085350_0_0_9"/>
<dbReference type="STRING" id="1268072.PSAB_04330"/>
<evidence type="ECO:0000259" key="2">
    <source>
        <dbReference type="Pfam" id="PF06094"/>
    </source>
</evidence>
<dbReference type="InterPro" id="IPR009288">
    <property type="entry name" value="AIG2-like_dom"/>
</dbReference>
<evidence type="ECO:0000256" key="1">
    <source>
        <dbReference type="ARBA" id="ARBA00023239"/>
    </source>
</evidence>
<dbReference type="InterPro" id="IPR036568">
    <property type="entry name" value="GGCT-like_sf"/>
</dbReference>
<dbReference type="AlphaFoldDB" id="X4ZEC1"/>
<evidence type="ECO:0000313" key="4">
    <source>
        <dbReference type="Proteomes" id="UP000019772"/>
    </source>
</evidence>
<evidence type="ECO:0000313" key="3">
    <source>
        <dbReference type="EMBL" id="AHV95802.1"/>
    </source>
</evidence>
<sequence length="284" mass="32344">MELVFVYGTLRQGEVNHHLMSGARLIARMAQIQGVLMDTGRGYPAVVQEDSGVVAGELYEVSAEMLARLDELEDFYGPENPANEYERIRTAVTTDSGQREAWVYVYMKREHDVIAQGDWKLHLLRQNSHVLYFAYGSCMDLERITLAGAAEWFVDVRGRGVADGFNLQFTYRAKDGGRADLVEDGGRVEGKLYRIPTECLDKYLYLREGVNSGMYRPAVLSVQCEDGSVQDAVTFLVVYKNPEMSPPGHYMREILRGARPIVSLEYYGELEERFWTSYGFRLEE</sequence>
<protein>
    <recommendedName>
        <fullName evidence="2">Gamma-glutamylcyclotransferase AIG2-like domain-containing protein</fullName>
    </recommendedName>
</protein>
<dbReference type="EMBL" id="CP004078">
    <property type="protein sequence ID" value="AHV95802.1"/>
    <property type="molecule type" value="Genomic_DNA"/>
</dbReference>
<dbReference type="PANTHER" id="PTHR12935:SF0">
    <property type="entry name" value="GAMMA-GLUTAMYLCYCLOTRANSFERASE"/>
    <property type="match status" value="1"/>
</dbReference>
<proteinExistence type="predicted"/>
<accession>X4ZEC1</accession>
<feature type="domain" description="Gamma-glutamylcyclotransferase AIG2-like" evidence="2">
    <location>
        <begin position="4"/>
        <end position="120"/>
    </location>
</feature>
<dbReference type="RefSeq" id="WP_025333375.1">
    <property type="nucleotide sequence ID" value="NZ_CP004078.1"/>
</dbReference>
<keyword evidence="4" id="KW-1185">Reference proteome</keyword>
<organism evidence="3 4">
    <name type="scientific">Paenibacillus sabinae T27</name>
    <dbReference type="NCBI Taxonomy" id="1268072"/>
    <lineage>
        <taxon>Bacteria</taxon>
        <taxon>Bacillati</taxon>
        <taxon>Bacillota</taxon>
        <taxon>Bacilli</taxon>
        <taxon>Bacillales</taxon>
        <taxon>Paenibacillaceae</taxon>
        <taxon>Paenibacillus</taxon>
    </lineage>
</organism>
<dbReference type="KEGG" id="psab:PSAB_04330"/>
<dbReference type="eggNOG" id="COG3703">
    <property type="taxonomic scope" value="Bacteria"/>
</dbReference>
<name>X4ZEC1_9BACL</name>
<gene>
    <name evidence="3" type="ORF">PSAB_04330</name>
</gene>
<dbReference type="Gene3D" id="3.10.490.10">
    <property type="entry name" value="Gamma-glutamyl cyclotransferase-like"/>
    <property type="match status" value="2"/>
</dbReference>
<dbReference type="PATRIC" id="fig|1268072.3.peg.896"/>
<dbReference type="CDD" id="cd06661">
    <property type="entry name" value="GGCT_like"/>
    <property type="match status" value="2"/>
</dbReference>
<dbReference type="Pfam" id="PF06094">
    <property type="entry name" value="GGACT"/>
    <property type="match status" value="1"/>
</dbReference>
<dbReference type="Pfam" id="PF13772">
    <property type="entry name" value="AIG2_2"/>
    <property type="match status" value="1"/>
</dbReference>
<dbReference type="PANTHER" id="PTHR12935">
    <property type="entry name" value="GAMMA-GLUTAMYLCYCLOTRANSFERASE"/>
    <property type="match status" value="1"/>
</dbReference>
<dbReference type="InterPro" id="IPR017939">
    <property type="entry name" value="G-Glutamylcylcotransferase"/>
</dbReference>
<dbReference type="SUPFAM" id="SSF110857">
    <property type="entry name" value="Gamma-glutamyl cyclotransferase-like"/>
    <property type="match status" value="2"/>
</dbReference>
<reference evidence="3 4" key="1">
    <citation type="journal article" date="2014" name="PLoS Genet.">
        <title>Comparative Genomic Analysis of N2-Fixing and Non-N2-Fixing Paenibacillus spp.: Organization, Evolution and Expression of the Nitrogen Fixation Genes.</title>
        <authorList>
            <person name="Xie J.B."/>
            <person name="Du Z."/>
            <person name="Bai L."/>
            <person name="Tian C."/>
            <person name="Zhang Y."/>
            <person name="Xie J.Y."/>
            <person name="Wang T."/>
            <person name="Liu X."/>
            <person name="Chen X."/>
            <person name="Cheng Q."/>
            <person name="Chen S."/>
            <person name="Li J."/>
        </authorList>
    </citation>
    <scope>NUCLEOTIDE SEQUENCE [LARGE SCALE GENOMIC DNA]</scope>
    <source>
        <strain evidence="3 4">T27</strain>
    </source>
</reference>
<dbReference type="GO" id="GO:0003839">
    <property type="term" value="F:gamma-glutamylcyclotransferase activity"/>
    <property type="evidence" value="ECO:0007669"/>
    <property type="project" value="InterPro"/>
</dbReference>
<dbReference type="Proteomes" id="UP000019772">
    <property type="component" value="Chromosome"/>
</dbReference>
<keyword evidence="1" id="KW-0456">Lyase</keyword>